<dbReference type="AlphaFoldDB" id="A0A848D3S6"/>
<protein>
    <submittedName>
        <fullName evidence="3">Amidase</fullName>
    </submittedName>
</protein>
<dbReference type="PROSITE" id="PS00571">
    <property type="entry name" value="AMIDASES"/>
    <property type="match status" value="1"/>
</dbReference>
<dbReference type="Proteomes" id="UP000561326">
    <property type="component" value="Unassembled WGS sequence"/>
</dbReference>
<sequence length="478" mass="51599">MNISEYSSFDGLGLAELVRKKEVTPKELKDIALQGIEMLNPKLNAIVSVLSEQSEEEINKGLSTGPFMGVPFLIKEMGLHAAGVPINIGSRLAEGLTFAHDTELMTRFRRAGLVTIGTTTTPEFGYSSTTESVLHGPTRNPWNIEKSAGGSSGGSSAAVAAGIVPLAHANDGGGSIRIPAACNGLVGLKPTRGRIPNGPDSGELLSGFAVEFAVTKSVRDTAALLDTVAGPDIGSYAWAERPKRSYLREVLSPPRRFRIAWMDKPLNGAMVDQECVKALHETIQLCQELGHEMVEAAPVIDEELHFLATLRIWAANLHQMMNGVANALKRTPSEENLETASWACYQLGQRMKASELLEAIEIQNMISRSVGKFFMQYDVLLSPTTACPPLHIGELNSNASGIDAEQWTKQVFTFAPFTNLFNTTGQPAISLPLGWSSQGLPIGMQFAGRFADEATLLNLAGQLEQACPWKNKRPSVTI</sequence>
<dbReference type="InterPro" id="IPR023631">
    <property type="entry name" value="Amidase_dom"/>
</dbReference>
<dbReference type="PANTHER" id="PTHR11895:SF7">
    <property type="entry name" value="GLUTAMYL-TRNA(GLN) AMIDOTRANSFERASE SUBUNIT A, MITOCHONDRIAL"/>
    <property type="match status" value="1"/>
</dbReference>
<dbReference type="GO" id="GO:0003824">
    <property type="term" value="F:catalytic activity"/>
    <property type="evidence" value="ECO:0007669"/>
    <property type="project" value="InterPro"/>
</dbReference>
<evidence type="ECO:0000313" key="3">
    <source>
        <dbReference type="EMBL" id="NMF00793.1"/>
    </source>
</evidence>
<comment type="similarity">
    <text evidence="1">Belongs to the amidase family.</text>
</comment>
<organism evidence="3 4">
    <name type="scientific">Aneurinibacillus aneurinilyticus</name>
    <name type="common">Bacillus aneurinolyticus</name>
    <dbReference type="NCBI Taxonomy" id="1391"/>
    <lineage>
        <taxon>Bacteria</taxon>
        <taxon>Bacillati</taxon>
        <taxon>Bacillota</taxon>
        <taxon>Bacilli</taxon>
        <taxon>Bacillales</taxon>
        <taxon>Paenibacillaceae</taxon>
        <taxon>Aneurinibacillus group</taxon>
        <taxon>Aneurinibacillus</taxon>
    </lineage>
</organism>
<dbReference type="InterPro" id="IPR036928">
    <property type="entry name" value="AS_sf"/>
</dbReference>
<dbReference type="RefSeq" id="WP_168976359.1">
    <property type="nucleotide sequence ID" value="NZ_JABAGO010000054.1"/>
</dbReference>
<comment type="caution">
    <text evidence="3">The sequence shown here is derived from an EMBL/GenBank/DDBJ whole genome shotgun (WGS) entry which is preliminary data.</text>
</comment>
<dbReference type="InterPro" id="IPR000120">
    <property type="entry name" value="Amidase"/>
</dbReference>
<dbReference type="Pfam" id="PF01425">
    <property type="entry name" value="Amidase"/>
    <property type="match status" value="1"/>
</dbReference>
<name>A0A848D3S6_ANEAE</name>
<gene>
    <name evidence="3" type="ORF">HF838_21440</name>
</gene>
<accession>A0A848D3S6</accession>
<evidence type="ECO:0000313" key="4">
    <source>
        <dbReference type="Proteomes" id="UP000561326"/>
    </source>
</evidence>
<proteinExistence type="inferred from homology"/>
<dbReference type="EMBL" id="JABAGO010000054">
    <property type="protein sequence ID" value="NMF00793.1"/>
    <property type="molecule type" value="Genomic_DNA"/>
</dbReference>
<dbReference type="PANTHER" id="PTHR11895">
    <property type="entry name" value="TRANSAMIDASE"/>
    <property type="match status" value="1"/>
</dbReference>
<reference evidence="3 4" key="1">
    <citation type="submission" date="2020-04" db="EMBL/GenBank/DDBJ databases">
        <authorList>
            <person name="Hitch T.C.A."/>
            <person name="Wylensek D."/>
            <person name="Clavel T."/>
        </authorList>
    </citation>
    <scope>NUCLEOTIDE SEQUENCE [LARGE SCALE GENOMIC DNA]</scope>
    <source>
        <strain evidence="3 4">WB01_D5_05</strain>
    </source>
</reference>
<dbReference type="Gene3D" id="3.90.1300.10">
    <property type="entry name" value="Amidase signature (AS) domain"/>
    <property type="match status" value="1"/>
</dbReference>
<evidence type="ECO:0000256" key="1">
    <source>
        <dbReference type="ARBA" id="ARBA00009199"/>
    </source>
</evidence>
<feature type="domain" description="Amidase" evidence="2">
    <location>
        <begin position="33"/>
        <end position="457"/>
    </location>
</feature>
<dbReference type="SUPFAM" id="SSF75304">
    <property type="entry name" value="Amidase signature (AS) enzymes"/>
    <property type="match status" value="1"/>
</dbReference>
<dbReference type="InterPro" id="IPR020556">
    <property type="entry name" value="Amidase_CS"/>
</dbReference>
<evidence type="ECO:0000259" key="2">
    <source>
        <dbReference type="Pfam" id="PF01425"/>
    </source>
</evidence>